<evidence type="ECO:0000313" key="2">
    <source>
        <dbReference type="EMBL" id="ORY05142.1"/>
    </source>
</evidence>
<organism evidence="2 3">
    <name type="scientific">Neocallimastix californiae</name>
    <dbReference type="NCBI Taxonomy" id="1754190"/>
    <lineage>
        <taxon>Eukaryota</taxon>
        <taxon>Fungi</taxon>
        <taxon>Fungi incertae sedis</taxon>
        <taxon>Chytridiomycota</taxon>
        <taxon>Chytridiomycota incertae sedis</taxon>
        <taxon>Neocallimastigomycetes</taxon>
        <taxon>Neocallimastigales</taxon>
        <taxon>Neocallimastigaceae</taxon>
        <taxon>Neocallimastix</taxon>
    </lineage>
</organism>
<accession>A0A1Y1Z4D5</accession>
<reference evidence="2 3" key="1">
    <citation type="submission" date="2016-08" db="EMBL/GenBank/DDBJ databases">
        <title>A Parts List for Fungal Cellulosomes Revealed by Comparative Genomics.</title>
        <authorList>
            <consortium name="DOE Joint Genome Institute"/>
            <person name="Haitjema C.H."/>
            <person name="Gilmore S.P."/>
            <person name="Henske J.K."/>
            <person name="Solomon K.V."/>
            <person name="De Groot R."/>
            <person name="Kuo A."/>
            <person name="Mondo S.J."/>
            <person name="Salamov A.A."/>
            <person name="Labutti K."/>
            <person name="Zhao Z."/>
            <person name="Chiniquy J."/>
            <person name="Barry K."/>
            <person name="Brewer H.M."/>
            <person name="Purvine S.O."/>
            <person name="Wright A.T."/>
            <person name="Boxma B."/>
            <person name="Van Alen T."/>
            <person name="Hackstein J.H."/>
            <person name="Baker S.E."/>
            <person name="Grigoriev I.V."/>
            <person name="O'Malley M.A."/>
        </authorList>
    </citation>
    <scope>NUCLEOTIDE SEQUENCE [LARGE SCALE GENOMIC DNA]</scope>
    <source>
        <strain evidence="2 3">G1</strain>
    </source>
</reference>
<dbReference type="OrthoDB" id="5578387at2759"/>
<evidence type="ECO:0000256" key="1">
    <source>
        <dbReference type="SAM" id="MobiDB-lite"/>
    </source>
</evidence>
<evidence type="ECO:0000313" key="3">
    <source>
        <dbReference type="Proteomes" id="UP000193920"/>
    </source>
</evidence>
<dbReference type="EMBL" id="MCOG01000453">
    <property type="protein sequence ID" value="ORY05142.1"/>
    <property type="molecule type" value="Genomic_DNA"/>
</dbReference>
<protein>
    <submittedName>
        <fullName evidence="2">Uncharacterized protein</fullName>
    </submittedName>
</protein>
<dbReference type="STRING" id="1754190.A0A1Y1Z4D5"/>
<keyword evidence="3" id="KW-1185">Reference proteome</keyword>
<comment type="caution">
    <text evidence="2">The sequence shown here is derived from an EMBL/GenBank/DDBJ whole genome shotgun (WGS) entry which is preliminary data.</text>
</comment>
<proteinExistence type="predicted"/>
<sequence length="399" mass="47082">MNKFNKSNNNYKSNNNLINNNNNIEKNEKVHFYITIKGIKKELSGVVTYKYLGFPHTVKGIDWKEHLEDSSKKSLKFIKSLYYYKNSLPTVSKLIIFKTFIRPIMEYSACLSFYWMDLEQFKKPNSTLNYEEVSGYHKVMTEAVEWIVGSSKFNVACSLLGLPPTMLRLYILALRFKIHLDGMSDNNPLKKTFDLKKNALLSMTSFAGRIISRKDIFNLKYFNLPPPRPKVDPITKEIIRPKELDDMDYRINLMIKNYFLNLKSDAIILPYARTNKIINPENSIIISPDRCIFIRDSTTRYNSINWRLNSFGHKKTCPICGESFNRGHINECKFIEYEPFKSIITENDLLLLKEDKEKFKDLPKTYNILDSLLNHKNYNTFKLFIEKFYIYWEIINNNK</sequence>
<gene>
    <name evidence="2" type="ORF">LY90DRAFT_639612</name>
</gene>
<dbReference type="Proteomes" id="UP000193920">
    <property type="component" value="Unassembled WGS sequence"/>
</dbReference>
<dbReference type="AlphaFoldDB" id="A0A1Y1Z4D5"/>
<name>A0A1Y1Z4D5_9FUNG</name>
<feature type="region of interest" description="Disordered" evidence="1">
    <location>
        <begin position="1"/>
        <end position="20"/>
    </location>
</feature>